<evidence type="ECO:0000313" key="5">
    <source>
        <dbReference type="Proteomes" id="UP000664859"/>
    </source>
</evidence>
<dbReference type="EMBL" id="JAFCMP010000539">
    <property type="protein sequence ID" value="KAG5176238.1"/>
    <property type="molecule type" value="Genomic_DNA"/>
</dbReference>
<evidence type="ECO:0000256" key="3">
    <source>
        <dbReference type="SAM" id="MobiDB-lite"/>
    </source>
</evidence>
<dbReference type="PANTHER" id="PTHR15454:SF56">
    <property type="entry name" value="PROTEIN PHOSPHATASE 1 REGULATORY SUBUNIT 7-RELATED"/>
    <property type="match status" value="1"/>
</dbReference>
<feature type="region of interest" description="Disordered" evidence="3">
    <location>
        <begin position="228"/>
        <end position="262"/>
    </location>
</feature>
<feature type="compositionally biased region" description="Low complexity" evidence="3">
    <location>
        <begin position="649"/>
        <end position="659"/>
    </location>
</feature>
<accession>A0A835YTF5</accession>
<protein>
    <submittedName>
        <fullName evidence="4">Uncharacterized protein</fullName>
    </submittedName>
</protein>
<dbReference type="SUPFAM" id="SSF52058">
    <property type="entry name" value="L domain-like"/>
    <property type="match status" value="1"/>
</dbReference>
<name>A0A835YTF5_9STRA</name>
<feature type="region of interest" description="Disordered" evidence="3">
    <location>
        <begin position="744"/>
        <end position="765"/>
    </location>
</feature>
<organism evidence="4 5">
    <name type="scientific">Tribonema minus</name>
    <dbReference type="NCBI Taxonomy" id="303371"/>
    <lineage>
        <taxon>Eukaryota</taxon>
        <taxon>Sar</taxon>
        <taxon>Stramenopiles</taxon>
        <taxon>Ochrophyta</taxon>
        <taxon>PX clade</taxon>
        <taxon>Xanthophyceae</taxon>
        <taxon>Tribonematales</taxon>
        <taxon>Tribonemataceae</taxon>
        <taxon>Tribonema</taxon>
    </lineage>
</organism>
<dbReference type="PROSITE" id="PS51450">
    <property type="entry name" value="LRR"/>
    <property type="match status" value="3"/>
</dbReference>
<dbReference type="SMART" id="SM00365">
    <property type="entry name" value="LRR_SD22"/>
    <property type="match status" value="3"/>
</dbReference>
<dbReference type="Pfam" id="PF12799">
    <property type="entry name" value="LRR_4"/>
    <property type="match status" value="1"/>
</dbReference>
<dbReference type="InterPro" id="IPR025875">
    <property type="entry name" value="Leu-rich_rpt_4"/>
</dbReference>
<keyword evidence="2" id="KW-0677">Repeat</keyword>
<keyword evidence="5" id="KW-1185">Reference proteome</keyword>
<dbReference type="GO" id="GO:0005737">
    <property type="term" value="C:cytoplasm"/>
    <property type="evidence" value="ECO:0007669"/>
    <property type="project" value="TreeGrafter"/>
</dbReference>
<dbReference type="AlphaFoldDB" id="A0A835YTF5"/>
<evidence type="ECO:0000256" key="1">
    <source>
        <dbReference type="ARBA" id="ARBA00022614"/>
    </source>
</evidence>
<feature type="compositionally biased region" description="Low complexity" evidence="3">
    <location>
        <begin position="240"/>
        <end position="262"/>
    </location>
</feature>
<proteinExistence type="predicted"/>
<dbReference type="Gene3D" id="3.80.10.10">
    <property type="entry name" value="Ribonuclease Inhibitor"/>
    <property type="match status" value="1"/>
</dbReference>
<feature type="region of interest" description="Disordered" evidence="3">
    <location>
        <begin position="412"/>
        <end position="438"/>
    </location>
</feature>
<dbReference type="InterPro" id="IPR001611">
    <property type="entry name" value="Leu-rich_rpt"/>
</dbReference>
<evidence type="ECO:0000256" key="2">
    <source>
        <dbReference type="ARBA" id="ARBA00022737"/>
    </source>
</evidence>
<feature type="region of interest" description="Disordered" evidence="3">
    <location>
        <begin position="497"/>
        <end position="523"/>
    </location>
</feature>
<feature type="region of interest" description="Disordered" evidence="3">
    <location>
        <begin position="575"/>
        <end position="599"/>
    </location>
</feature>
<feature type="region of interest" description="Disordered" evidence="3">
    <location>
        <begin position="647"/>
        <end position="672"/>
    </location>
</feature>
<feature type="compositionally biased region" description="Low complexity" evidence="3">
    <location>
        <begin position="504"/>
        <end position="514"/>
    </location>
</feature>
<feature type="compositionally biased region" description="Basic residues" evidence="3">
    <location>
        <begin position="754"/>
        <end position="765"/>
    </location>
</feature>
<gene>
    <name evidence="4" type="ORF">JKP88DRAFT_336241</name>
</gene>
<dbReference type="InterPro" id="IPR032675">
    <property type="entry name" value="LRR_dom_sf"/>
</dbReference>
<feature type="compositionally biased region" description="Pro residues" evidence="3">
    <location>
        <begin position="228"/>
        <end position="238"/>
    </location>
</feature>
<evidence type="ECO:0000313" key="4">
    <source>
        <dbReference type="EMBL" id="KAG5176238.1"/>
    </source>
</evidence>
<keyword evidence="1" id="KW-0433">Leucine-rich repeat</keyword>
<comment type="caution">
    <text evidence="4">The sequence shown here is derived from an EMBL/GenBank/DDBJ whole genome shotgun (WGS) entry which is preliminary data.</text>
</comment>
<dbReference type="PANTHER" id="PTHR15454">
    <property type="entry name" value="NISCHARIN RELATED"/>
    <property type="match status" value="1"/>
</dbReference>
<reference evidence="4" key="1">
    <citation type="submission" date="2021-02" db="EMBL/GenBank/DDBJ databases">
        <title>First Annotated Genome of the Yellow-green Alga Tribonema minus.</title>
        <authorList>
            <person name="Mahan K.M."/>
        </authorList>
    </citation>
    <scope>NUCLEOTIDE SEQUENCE</scope>
    <source>
        <strain evidence="4">UTEX B ZZ1240</strain>
    </source>
</reference>
<dbReference type="Proteomes" id="UP000664859">
    <property type="component" value="Unassembled WGS sequence"/>
</dbReference>
<feature type="region of interest" description="Disordered" evidence="3">
    <location>
        <begin position="1"/>
        <end position="21"/>
    </location>
</feature>
<sequence length="765" mass="78527">MDDTPPSRQSPRDADDVADASALAAAAARDEQLLEHDSESEEAPAVKQLTEEMIISATGEQDLESLEEIEIIFTTVTHLGGLARCRALRALSLIDCGLRAAAAPALRAAARTLVRLCLCDNALTSMDALLQPAAAPLPALRELFLHRNRITRVAGLAACPRLQRLWLFGNRIARLEGLHHCGDLRELWIQDNAIASLSGLEALSMLQSLAVAGNPIACTALKLPPPPPCPPPPPPPQRTPASSWRCAPSPSSPSSSSTTSTSALCPAAAHPEYRAFALCALPALARLDGAAVAQGEAAAARGAYLARALQFQDQEDLARALRDVEVEVQAGRRAIAQEHARRRAAHAQNVAALDEALRTLQGRFTAAVDKRVRRERRAMLREDALYRALECRAAAEADHRAALNLLSTAANHHARSGSSGGSSSHVTASGCGGSGGGGSSGSGGVGFGGCQHAQLATDSPDFQNAARSVAAAPPLTGGAALTLLLAARVHSAQLNDDVPEHCEGSANNGSSSSGDPVKPQRGEGHAGMVLAVRTAFGSVPMVRGQTVTSAPAAAAAAAASARDAQLHAILVEAAAPQGGPDGTGASSSRGSGSGGRNGASAAKRRRCYCVVPPLAFDLALPELHLLCGSGALTLDPAAAERELQDLEVSTSAAAAPRGASSGGGGGSDNDDGEHLLEQLKLAMEAEAQRFAARAQCGVGPEEAAPLEGADSNLGRREGYIESLRAKVGAERHAQEGVLKSALAAAGQGGAGGRARVKGGQRRPTL</sequence>
<dbReference type="OrthoDB" id="7451790at2759"/>